<keyword evidence="4" id="KW-0547">Nucleotide-binding</keyword>
<dbReference type="InterPro" id="IPR043926">
    <property type="entry name" value="ABCG_dom"/>
</dbReference>
<organism evidence="11">
    <name type="scientific">Aspergillus flavus</name>
    <dbReference type="NCBI Taxonomy" id="5059"/>
    <lineage>
        <taxon>Eukaryota</taxon>
        <taxon>Fungi</taxon>
        <taxon>Dikarya</taxon>
        <taxon>Ascomycota</taxon>
        <taxon>Pezizomycotina</taxon>
        <taxon>Eurotiomycetes</taxon>
        <taxon>Eurotiomycetidae</taxon>
        <taxon>Eurotiales</taxon>
        <taxon>Aspergillaceae</taxon>
        <taxon>Aspergillus</taxon>
        <taxon>Aspergillus subgen. Circumdati</taxon>
    </lineage>
</organism>
<dbReference type="InterPro" id="IPR050352">
    <property type="entry name" value="ABCG_transporters"/>
</dbReference>
<evidence type="ECO:0000256" key="5">
    <source>
        <dbReference type="ARBA" id="ARBA00022840"/>
    </source>
</evidence>
<feature type="transmembrane region" description="Helical" evidence="9">
    <location>
        <begin position="500"/>
        <end position="521"/>
    </location>
</feature>
<keyword evidence="3 9" id="KW-0812">Transmembrane</keyword>
<evidence type="ECO:0000256" key="4">
    <source>
        <dbReference type="ARBA" id="ARBA00022741"/>
    </source>
</evidence>
<evidence type="ECO:0000259" key="10">
    <source>
        <dbReference type="PROSITE" id="PS50893"/>
    </source>
</evidence>
<evidence type="ECO:0000256" key="1">
    <source>
        <dbReference type="ARBA" id="ARBA00004141"/>
    </source>
</evidence>
<keyword evidence="2" id="KW-0813">Transport</keyword>
<accession>A0A5N6GPB3</accession>
<dbReference type="InterPro" id="IPR003439">
    <property type="entry name" value="ABC_transporter-like_ATP-bd"/>
</dbReference>
<feature type="transmembrane region" description="Helical" evidence="9">
    <location>
        <begin position="470"/>
        <end position="488"/>
    </location>
</feature>
<dbReference type="GO" id="GO:0005524">
    <property type="term" value="F:ATP binding"/>
    <property type="evidence" value="ECO:0007669"/>
    <property type="project" value="UniProtKB-KW"/>
</dbReference>
<feature type="transmembrane region" description="Helical" evidence="9">
    <location>
        <begin position="528"/>
        <end position="548"/>
    </location>
</feature>
<dbReference type="GO" id="GO:0016887">
    <property type="term" value="F:ATP hydrolysis activity"/>
    <property type="evidence" value="ECO:0007669"/>
    <property type="project" value="InterPro"/>
</dbReference>
<dbReference type="VEuPathDB" id="FungiDB:F9C07_2287380"/>
<evidence type="ECO:0000313" key="11">
    <source>
        <dbReference type="EMBL" id="KAB8244211.1"/>
    </source>
</evidence>
<dbReference type="PROSITE" id="PS50893">
    <property type="entry name" value="ABC_TRANSPORTER_2"/>
    <property type="match status" value="2"/>
</dbReference>
<dbReference type="InterPro" id="IPR013525">
    <property type="entry name" value="ABC2_TM"/>
</dbReference>
<dbReference type="Pfam" id="PF00005">
    <property type="entry name" value="ABC_tran"/>
    <property type="match status" value="2"/>
</dbReference>
<dbReference type="SUPFAM" id="SSF52540">
    <property type="entry name" value="P-loop containing nucleoside triphosphate hydrolases"/>
    <property type="match status" value="2"/>
</dbReference>
<feature type="transmembrane region" description="Helical" evidence="9">
    <location>
        <begin position="1260"/>
        <end position="1281"/>
    </location>
</feature>
<dbReference type="InterPro" id="IPR003593">
    <property type="entry name" value="AAA+_ATPase"/>
</dbReference>
<evidence type="ECO:0000256" key="2">
    <source>
        <dbReference type="ARBA" id="ARBA00022448"/>
    </source>
</evidence>
<feature type="transmembrane region" description="Helical" evidence="9">
    <location>
        <begin position="387"/>
        <end position="407"/>
    </location>
</feature>
<dbReference type="VEuPathDB" id="FungiDB:AFLA_014185"/>
<dbReference type="Gene3D" id="3.40.50.300">
    <property type="entry name" value="P-loop containing nucleotide triphosphate hydrolases"/>
    <property type="match status" value="2"/>
</dbReference>
<keyword evidence="11" id="KW-0378">Hydrolase</keyword>
<dbReference type="GO" id="GO:0016020">
    <property type="term" value="C:membrane"/>
    <property type="evidence" value="ECO:0007669"/>
    <property type="project" value="UniProtKB-SubCell"/>
</dbReference>
<evidence type="ECO:0000256" key="9">
    <source>
        <dbReference type="SAM" id="Phobius"/>
    </source>
</evidence>
<dbReference type="InterPro" id="IPR027417">
    <property type="entry name" value="P-loop_NTPase"/>
</dbReference>
<evidence type="ECO:0000256" key="8">
    <source>
        <dbReference type="SAM" id="MobiDB-lite"/>
    </source>
</evidence>
<keyword evidence="5" id="KW-0067">ATP-binding</keyword>
<dbReference type="InterPro" id="IPR017871">
    <property type="entry name" value="ABC_transporter-like_CS"/>
</dbReference>
<keyword evidence="7 9" id="KW-0472">Membrane</keyword>
<dbReference type="SMART" id="SM00382">
    <property type="entry name" value="AAA"/>
    <property type="match status" value="2"/>
</dbReference>
<dbReference type="Proteomes" id="UP000325434">
    <property type="component" value="Unassembled WGS sequence"/>
</dbReference>
<evidence type="ECO:0000256" key="3">
    <source>
        <dbReference type="ARBA" id="ARBA00022692"/>
    </source>
</evidence>
<feature type="transmembrane region" description="Helical" evidence="9">
    <location>
        <begin position="1147"/>
        <end position="1167"/>
    </location>
</feature>
<feature type="domain" description="ABC transporter" evidence="10">
    <location>
        <begin position="691"/>
        <end position="940"/>
    </location>
</feature>
<dbReference type="PROSITE" id="PS00211">
    <property type="entry name" value="ABC_TRANSPORTER_1"/>
    <property type="match status" value="2"/>
</dbReference>
<evidence type="ECO:0000256" key="6">
    <source>
        <dbReference type="ARBA" id="ARBA00022989"/>
    </source>
</evidence>
<feature type="domain" description="ABC transporter" evidence="10">
    <location>
        <begin position="56"/>
        <end position="297"/>
    </location>
</feature>
<feature type="transmembrane region" description="Helical" evidence="9">
    <location>
        <begin position="621"/>
        <end position="644"/>
    </location>
</feature>
<sequence length="1319" mass="145741">MYSKNHQQLLPHGDPGQHNPKHLETSDSADSRHKLVYIEARDVSVSLATSPFERIRRAWKFTKSTDIPLQQPRILHNVGVCIPPAQLTVILGGSGSGKSSFLNALSGRTQNGRLNVTGSITYNGSVDIGAFRSAYLVQQDILPAMLTVREILSYASELSLGSAGASEIDRAVDNIISRLGLENCAETRIGDSKNKGCSGGERRRVSIGIQLLKATSVLFCDEPTTGLDATTAFQVIRTLKRLADSGMTVVISLHSPRSDAWSLFDNVIILSGGHLMYSGLPSTVGDYFKDCGYEMPPFVNPADFLLDVTSVDVRSEASKSNSCARVEHLKQCWMNRLATNAANCLSNYRDICDSMDFDSKAPSYSRVCKVMTQRNLKICWRDWKSLLGIWCAVAALAAINGWAFWQLDGSLSGIRSRQGSLWDATGLYGYLILVHEICRLVEEIGLFDHERRDGILSASAFLLSRRASRFFLEDLSLPLLFTAIYYPMVGYRGSASQVCIFLLVMLFTHYLAIGFASLCVATTRSFHGAGLMGNLFFTLQMVASAYFIQTDQTPPYARWLKWVTHTFYTFGTLCANEFIGVHGPYEGNLYDCPFSADRTDPRCKQYTGRFVMDSLGMPKEWVWRPIVILWSMTCAFHLSGAFVLHINHPKPPLTPTERVGSPSSTEVRIQPRYNRSVTPVSLCLEDYALTAKRQQSTRRNVTSTISRICGPVSTIFQPGKLNVIMGASGSGKTSLLSSLAERLPLSSSSKWCRTGSALYNGTQLPKVQVRSMVSFVAQDDDNLMPALTVAESLLFAARLKLPSSMPDDEKRGRVSEIITKFGLESCARRLVGSAIVRGISGGEKRRLSIACEVLTMPQVLILDEPTSGLDSFMALTVLEVLQSLAAEGCTIILTAHQPTSSMWSLFSSCLLLSPDGLPLYSGEASEMRSYFHSAGFECPMAVNPADFFMDLATSGETQGNSEDSKKRLDNLVNAWKSHESYARKQSFDSRAGTERGRTELIPDFATHSHHSSATAFPVLVHRAVLNTLRQPVSILARSIQAPGVGLLLALFTAPMKTDYLSIQTRMGVIQQYSALAFIGMLQNIATFPPEVDVMYRETSEGLYNIEAFLAQYTILELPFEAFSALIFALLLAYAAKLAPEADLFGFLFFSAFCTLNSGESISMLFYLVFDHISLAVSFTASLLAMFTVLGGVMSLDPPKVLQWFNYISPVKYAVTSISVLTMRDLTFTCAEEQRDVNGKCLIETGEQVLQLYKFNQKNPWLEALGGVVAMLCYRLLVYAILKVKVKRLNSRGMRDLLRGWRREKAGEDERGLMLSTLNA</sequence>
<feature type="transmembrane region" description="Helical" evidence="9">
    <location>
        <begin position="1117"/>
        <end position="1135"/>
    </location>
</feature>
<keyword evidence="6 9" id="KW-1133">Transmembrane helix</keyword>
<dbReference type="Pfam" id="PF01061">
    <property type="entry name" value="ABC2_membrane"/>
    <property type="match status" value="2"/>
</dbReference>
<dbReference type="GO" id="GO:0140359">
    <property type="term" value="F:ABC-type transporter activity"/>
    <property type="evidence" value="ECO:0007669"/>
    <property type="project" value="InterPro"/>
</dbReference>
<name>A0A5N6GPB3_ASPFL</name>
<protein>
    <submittedName>
        <fullName evidence="11">P-loop containing nucleoside triphosphate hydrolase protein</fullName>
    </submittedName>
</protein>
<feature type="transmembrane region" description="Helical" evidence="9">
    <location>
        <begin position="1174"/>
        <end position="1195"/>
    </location>
</feature>
<comment type="subcellular location">
    <subcellularLocation>
        <location evidence="1">Membrane</location>
        <topology evidence="1">Multi-pass membrane protein</topology>
    </subcellularLocation>
</comment>
<proteinExistence type="predicted"/>
<dbReference type="PANTHER" id="PTHR48041:SF119">
    <property type="entry name" value="ROA1P"/>
    <property type="match status" value="1"/>
</dbReference>
<dbReference type="EMBL" id="ML734630">
    <property type="protein sequence ID" value="KAB8244211.1"/>
    <property type="molecule type" value="Genomic_DNA"/>
</dbReference>
<dbReference type="Pfam" id="PF19055">
    <property type="entry name" value="ABC2_membrane_7"/>
    <property type="match status" value="2"/>
</dbReference>
<dbReference type="PANTHER" id="PTHR48041">
    <property type="entry name" value="ABC TRANSPORTER G FAMILY MEMBER 28"/>
    <property type="match status" value="1"/>
</dbReference>
<reference evidence="11" key="1">
    <citation type="submission" date="2019-04" db="EMBL/GenBank/DDBJ databases">
        <title>Friends and foes A comparative genomics study of 23 Aspergillus species from section Flavi.</title>
        <authorList>
            <consortium name="DOE Joint Genome Institute"/>
            <person name="Kjaerbolling I."/>
            <person name="Vesth T."/>
            <person name="Frisvad J.C."/>
            <person name="Nybo J.L."/>
            <person name="Theobald S."/>
            <person name="Kildgaard S."/>
            <person name="Isbrandt T."/>
            <person name="Kuo A."/>
            <person name="Sato A."/>
            <person name="Lyhne E.K."/>
            <person name="Kogle M.E."/>
            <person name="Wiebenga A."/>
            <person name="Kun R.S."/>
            <person name="Lubbers R.J."/>
            <person name="Makela M.R."/>
            <person name="Barry K."/>
            <person name="Chovatia M."/>
            <person name="Clum A."/>
            <person name="Daum C."/>
            <person name="Haridas S."/>
            <person name="He G."/>
            <person name="LaButti K."/>
            <person name="Lipzen A."/>
            <person name="Mondo S."/>
            <person name="Riley R."/>
            <person name="Salamov A."/>
            <person name="Simmons B.A."/>
            <person name="Magnuson J.K."/>
            <person name="Henrissat B."/>
            <person name="Mortensen U.H."/>
            <person name="Larsen T.O."/>
            <person name="Devries R.P."/>
            <person name="Grigoriev I.V."/>
            <person name="Machida M."/>
            <person name="Baker S.E."/>
            <person name="Andersen M.R."/>
        </authorList>
    </citation>
    <scope>NUCLEOTIDE SEQUENCE [LARGE SCALE GENOMIC DNA]</scope>
    <source>
        <strain evidence="11">CBS 121.62</strain>
    </source>
</reference>
<evidence type="ECO:0000256" key="7">
    <source>
        <dbReference type="ARBA" id="ARBA00023136"/>
    </source>
</evidence>
<gene>
    <name evidence="11" type="ORF">BDV35DRAFT_407042</name>
</gene>
<feature type="region of interest" description="Disordered" evidence="8">
    <location>
        <begin position="1"/>
        <end position="29"/>
    </location>
</feature>